<organism evidence="3 4">
    <name type="scientific">Zwartia hollandica</name>
    <dbReference type="NCBI Taxonomy" id="324606"/>
    <lineage>
        <taxon>Bacteria</taxon>
        <taxon>Pseudomonadati</taxon>
        <taxon>Pseudomonadota</taxon>
        <taxon>Betaproteobacteria</taxon>
        <taxon>Burkholderiales</taxon>
        <taxon>Alcaligenaceae</taxon>
        <taxon>Zwartia</taxon>
    </lineage>
</organism>
<protein>
    <submittedName>
        <fullName evidence="3">Glycosyltransferase</fullName>
        <ecNumber evidence="3">2.4.-.-</ecNumber>
    </submittedName>
</protein>
<dbReference type="InterPro" id="IPR001296">
    <property type="entry name" value="Glyco_trans_1"/>
</dbReference>
<keyword evidence="4" id="KW-1185">Reference proteome</keyword>
<keyword evidence="3" id="KW-0808">Transferase</keyword>
<feature type="domain" description="Glycosyltransferase subfamily 4-like N-terminal" evidence="2">
    <location>
        <begin position="13"/>
        <end position="221"/>
    </location>
</feature>
<dbReference type="Proteomes" id="UP000739565">
    <property type="component" value="Unassembled WGS sequence"/>
</dbReference>
<dbReference type="RefSeq" id="WP_259660491.1">
    <property type="nucleotide sequence ID" value="NZ_JAHXRI010000006.1"/>
</dbReference>
<dbReference type="EMBL" id="JAHXRI010000006">
    <property type="protein sequence ID" value="MBZ1350095.1"/>
    <property type="molecule type" value="Genomic_DNA"/>
</dbReference>
<gene>
    <name evidence="3" type="ORF">KZZ10_05510</name>
</gene>
<dbReference type="PANTHER" id="PTHR12526">
    <property type="entry name" value="GLYCOSYLTRANSFERASE"/>
    <property type="match status" value="1"/>
</dbReference>
<dbReference type="GO" id="GO:0016757">
    <property type="term" value="F:glycosyltransferase activity"/>
    <property type="evidence" value="ECO:0007669"/>
    <property type="project" value="UniProtKB-KW"/>
</dbReference>
<evidence type="ECO:0000259" key="1">
    <source>
        <dbReference type="Pfam" id="PF00534"/>
    </source>
</evidence>
<dbReference type="Pfam" id="PF13439">
    <property type="entry name" value="Glyco_transf_4"/>
    <property type="match status" value="1"/>
</dbReference>
<dbReference type="EC" id="2.4.-.-" evidence="3"/>
<accession>A0A953N7M7</accession>
<name>A0A953N7M7_9BURK</name>
<reference evidence="3" key="1">
    <citation type="submission" date="2021-07" db="EMBL/GenBank/DDBJ databases">
        <title>New genus and species of the family Alcaligenaceae.</title>
        <authorList>
            <person name="Hahn M.W."/>
        </authorList>
    </citation>
    <scope>NUCLEOTIDE SEQUENCE</scope>
    <source>
        <strain evidence="3">LF4-65</strain>
    </source>
</reference>
<sequence>MKVLHLSTDDFSGGASRAAYRLHTALLQCGVDSSMRVLVHQTANAKVIAGKGPRSYITKIKDKLAQKGRAVYRRNFRGSSPIMHSFGDVSAGIVNEVNASDADVVHLHWIANLLSIRDIGKITKPIVWTLHDMWAFCGGEHVVFDFDVSARFRTGYRSDNRPIGESGPDLNRLSWESKRREWSNQRFEFIAPGKWMADCVAASALLKHHPTHTIPNPIELNHLWQPIDKSFARAVLGLDQQKKYVLSGSAGGMAHLKGEDLLNESLTKLSAHSSDAFELLIFGQSQPLAKIETPFKTRWLGRVNDDHVMRLIYSASDVMAVPSRIDNLPNTAIEAHACGVPVVAFDVGGLSDIVDHLQSGWLAPAFDTDNIAHGIFWVLQDSARWAQLSSHARKIAEQRFAPKLITEKHLEIYQKAIAKQLTTSQDV</sequence>
<dbReference type="Pfam" id="PF00534">
    <property type="entry name" value="Glycos_transf_1"/>
    <property type="match status" value="1"/>
</dbReference>
<dbReference type="PANTHER" id="PTHR12526:SF635">
    <property type="entry name" value="GLYCOSYL TRANSFERASE GROUP 1"/>
    <property type="match status" value="1"/>
</dbReference>
<keyword evidence="3" id="KW-0328">Glycosyltransferase</keyword>
<dbReference type="SUPFAM" id="SSF53756">
    <property type="entry name" value="UDP-Glycosyltransferase/glycogen phosphorylase"/>
    <property type="match status" value="1"/>
</dbReference>
<feature type="domain" description="Glycosyl transferase family 1" evidence="1">
    <location>
        <begin position="231"/>
        <end position="394"/>
    </location>
</feature>
<dbReference type="InterPro" id="IPR028098">
    <property type="entry name" value="Glyco_trans_4-like_N"/>
</dbReference>
<comment type="caution">
    <text evidence="3">The sequence shown here is derived from an EMBL/GenBank/DDBJ whole genome shotgun (WGS) entry which is preliminary data.</text>
</comment>
<proteinExistence type="predicted"/>
<dbReference type="Gene3D" id="3.40.50.2000">
    <property type="entry name" value="Glycogen Phosphorylase B"/>
    <property type="match status" value="2"/>
</dbReference>
<evidence type="ECO:0000313" key="3">
    <source>
        <dbReference type="EMBL" id="MBZ1350095.1"/>
    </source>
</evidence>
<evidence type="ECO:0000259" key="2">
    <source>
        <dbReference type="Pfam" id="PF13439"/>
    </source>
</evidence>
<evidence type="ECO:0000313" key="4">
    <source>
        <dbReference type="Proteomes" id="UP000739565"/>
    </source>
</evidence>
<dbReference type="AlphaFoldDB" id="A0A953N7M7"/>